<name>A0A7J8ZY90_9ROSI</name>
<dbReference type="Proteomes" id="UP000593574">
    <property type="component" value="Unassembled WGS sequence"/>
</dbReference>
<gene>
    <name evidence="1" type="ORF">Golax_015582</name>
</gene>
<keyword evidence="2" id="KW-1185">Reference proteome</keyword>
<reference evidence="1 2" key="1">
    <citation type="journal article" date="2019" name="Genome Biol. Evol.">
        <title>Insights into the evolution of the New World diploid cottons (Gossypium, subgenus Houzingenia) based on genome sequencing.</title>
        <authorList>
            <person name="Grover C.E."/>
            <person name="Arick M.A. 2nd"/>
            <person name="Thrash A."/>
            <person name="Conover J.L."/>
            <person name="Sanders W.S."/>
            <person name="Peterson D.G."/>
            <person name="Frelichowski J.E."/>
            <person name="Scheffler J.A."/>
            <person name="Scheffler B.E."/>
            <person name="Wendel J.F."/>
        </authorList>
    </citation>
    <scope>NUCLEOTIDE SEQUENCE [LARGE SCALE GENOMIC DNA]</scope>
    <source>
        <strain evidence="1">4</strain>
        <tissue evidence="1">Leaf</tissue>
    </source>
</reference>
<feature type="non-terminal residue" evidence="1">
    <location>
        <position position="178"/>
    </location>
</feature>
<evidence type="ECO:0000313" key="2">
    <source>
        <dbReference type="Proteomes" id="UP000593574"/>
    </source>
</evidence>
<evidence type="ECO:0008006" key="3">
    <source>
        <dbReference type="Google" id="ProtNLM"/>
    </source>
</evidence>
<evidence type="ECO:0000313" key="1">
    <source>
        <dbReference type="EMBL" id="MBA0716778.1"/>
    </source>
</evidence>
<sequence>MAEAVVFNLADSIIGKSSSLTLPETEPWLNVRDDVDDLRSIASAIKDKLHHAGERSETSNFTAWLKKLEDTLRFARCLLDGLSSEVWRESTSFSISSPSPSMCALIQAVKNRLTSLESEFKIPFMAGTRQQGHVFVHKDEEQSVKDYSFQGRLKVQKDLENMPVDSISIHSQTALSGR</sequence>
<proteinExistence type="predicted"/>
<dbReference type="AlphaFoldDB" id="A0A7J8ZY90"/>
<organism evidence="1 2">
    <name type="scientific">Gossypium laxum</name>
    <dbReference type="NCBI Taxonomy" id="34288"/>
    <lineage>
        <taxon>Eukaryota</taxon>
        <taxon>Viridiplantae</taxon>
        <taxon>Streptophyta</taxon>
        <taxon>Embryophyta</taxon>
        <taxon>Tracheophyta</taxon>
        <taxon>Spermatophyta</taxon>
        <taxon>Magnoliopsida</taxon>
        <taxon>eudicotyledons</taxon>
        <taxon>Gunneridae</taxon>
        <taxon>Pentapetalae</taxon>
        <taxon>rosids</taxon>
        <taxon>malvids</taxon>
        <taxon>Malvales</taxon>
        <taxon>Malvaceae</taxon>
        <taxon>Malvoideae</taxon>
        <taxon>Gossypium</taxon>
    </lineage>
</organism>
<dbReference type="EMBL" id="JABEZV010000007">
    <property type="protein sequence ID" value="MBA0716778.1"/>
    <property type="molecule type" value="Genomic_DNA"/>
</dbReference>
<comment type="caution">
    <text evidence="1">The sequence shown here is derived from an EMBL/GenBank/DDBJ whole genome shotgun (WGS) entry which is preliminary data.</text>
</comment>
<accession>A0A7J8ZY90</accession>
<protein>
    <recommendedName>
        <fullName evidence="3">Rx N-terminal domain-containing protein</fullName>
    </recommendedName>
</protein>